<keyword evidence="6" id="KW-0175">Coiled coil</keyword>
<evidence type="ECO:0000256" key="1">
    <source>
        <dbReference type="ARBA" id="ARBA00007447"/>
    </source>
</evidence>
<evidence type="ECO:0000313" key="9">
    <source>
        <dbReference type="Proteomes" id="UP000007800"/>
    </source>
</evidence>
<dbReference type="InterPro" id="IPR001461">
    <property type="entry name" value="Aspartic_peptidase_A1"/>
</dbReference>
<dbReference type="AlphaFoldDB" id="C5LGY4"/>
<feature type="disulfide bond" evidence="5">
    <location>
        <begin position="39"/>
        <end position="44"/>
    </location>
</feature>
<dbReference type="PANTHER" id="PTHR47966:SF51">
    <property type="entry name" value="BETA-SITE APP-CLEAVING ENZYME, ISOFORM A-RELATED"/>
    <property type="match status" value="1"/>
</dbReference>
<gene>
    <name evidence="8" type="ORF">Pmar_PMAR025266</name>
</gene>
<feature type="domain" description="Peptidase A1" evidence="7">
    <location>
        <begin position="8"/>
        <end position="157"/>
    </location>
</feature>
<dbReference type="InterPro" id="IPR021109">
    <property type="entry name" value="Peptidase_aspartic_dom_sf"/>
</dbReference>
<dbReference type="SUPFAM" id="SSF50630">
    <property type="entry name" value="Acid proteases"/>
    <property type="match status" value="1"/>
</dbReference>
<comment type="similarity">
    <text evidence="1">Belongs to the peptidase A1 family.</text>
</comment>
<evidence type="ECO:0000259" key="7">
    <source>
        <dbReference type="PROSITE" id="PS51767"/>
    </source>
</evidence>
<dbReference type="GO" id="GO:0006508">
    <property type="term" value="P:proteolysis"/>
    <property type="evidence" value="ECO:0007669"/>
    <property type="project" value="UniProtKB-KW"/>
</dbReference>
<dbReference type="GeneID" id="9044927"/>
<keyword evidence="2" id="KW-0645">Protease</keyword>
<keyword evidence="4" id="KW-0378">Hydrolase</keyword>
<evidence type="ECO:0000256" key="6">
    <source>
        <dbReference type="SAM" id="Coils"/>
    </source>
</evidence>
<feature type="non-terminal residue" evidence="8">
    <location>
        <position position="1"/>
    </location>
</feature>
<dbReference type="PROSITE" id="PS51767">
    <property type="entry name" value="PEPTIDASE_A1"/>
    <property type="match status" value="1"/>
</dbReference>
<reference evidence="8 9" key="1">
    <citation type="submission" date="2008-07" db="EMBL/GenBank/DDBJ databases">
        <authorList>
            <person name="El-Sayed N."/>
            <person name="Caler E."/>
            <person name="Inman J."/>
            <person name="Amedeo P."/>
            <person name="Hass B."/>
            <person name="Wortman J."/>
        </authorList>
    </citation>
    <scope>NUCLEOTIDE SEQUENCE [LARGE SCALE GENOMIC DNA]</scope>
    <source>
        <strain evidence="9">ATCC 50983 / TXsc</strain>
    </source>
</reference>
<dbReference type="InterPro" id="IPR033121">
    <property type="entry name" value="PEPTIDASE_A1"/>
</dbReference>
<dbReference type="Pfam" id="PF00026">
    <property type="entry name" value="Asp"/>
    <property type="match status" value="1"/>
</dbReference>
<name>C5LGY4_PERM5</name>
<dbReference type="Proteomes" id="UP000007800">
    <property type="component" value="Unassembled WGS sequence"/>
</dbReference>
<dbReference type="InParanoid" id="C5LGY4"/>
<evidence type="ECO:0000256" key="5">
    <source>
        <dbReference type="PIRSR" id="PIRSR601461-2"/>
    </source>
</evidence>
<evidence type="ECO:0000313" key="8">
    <source>
        <dbReference type="EMBL" id="EER04009.1"/>
    </source>
</evidence>
<keyword evidence="5" id="KW-1015">Disulfide bond</keyword>
<accession>C5LGY4</accession>
<dbReference type="Gene3D" id="2.40.70.10">
    <property type="entry name" value="Acid Proteases"/>
    <property type="match status" value="1"/>
</dbReference>
<feature type="coiled-coil region" evidence="6">
    <location>
        <begin position="124"/>
        <end position="151"/>
    </location>
</feature>
<dbReference type="OrthoDB" id="771136at2759"/>
<dbReference type="EMBL" id="GG681976">
    <property type="protein sequence ID" value="EER04009.1"/>
    <property type="molecule type" value="Genomic_DNA"/>
</dbReference>
<dbReference type="PANTHER" id="PTHR47966">
    <property type="entry name" value="BETA-SITE APP-CLEAVING ENZYME, ISOFORM A-RELATED"/>
    <property type="match status" value="1"/>
</dbReference>
<evidence type="ECO:0000256" key="2">
    <source>
        <dbReference type="ARBA" id="ARBA00022670"/>
    </source>
</evidence>
<feature type="non-terminal residue" evidence="8">
    <location>
        <position position="157"/>
    </location>
</feature>
<evidence type="ECO:0000256" key="4">
    <source>
        <dbReference type="ARBA" id="ARBA00022801"/>
    </source>
</evidence>
<dbReference type="GO" id="GO:0004190">
    <property type="term" value="F:aspartic-type endopeptidase activity"/>
    <property type="evidence" value="ECO:0007669"/>
    <property type="project" value="UniProtKB-KW"/>
</dbReference>
<dbReference type="RefSeq" id="XP_002772193.1">
    <property type="nucleotide sequence ID" value="XM_002772147.1"/>
</dbReference>
<protein>
    <submittedName>
        <fullName evidence="8">Cathepsin e, putative</fullName>
    </submittedName>
</protein>
<keyword evidence="3" id="KW-0064">Aspartyl protease</keyword>
<proteinExistence type="inferred from homology"/>
<organism evidence="9">
    <name type="scientific">Perkinsus marinus (strain ATCC 50983 / TXsc)</name>
    <dbReference type="NCBI Taxonomy" id="423536"/>
    <lineage>
        <taxon>Eukaryota</taxon>
        <taxon>Sar</taxon>
        <taxon>Alveolata</taxon>
        <taxon>Perkinsozoa</taxon>
        <taxon>Perkinsea</taxon>
        <taxon>Perkinsida</taxon>
        <taxon>Perkinsidae</taxon>
        <taxon>Perkinsus</taxon>
    </lineage>
</organism>
<sequence>VNNNNLQYYGEVHIGDPPQRFLAIYDTGSEKLWVPGERCHGEACIHHHKFHPVKSQTFKQSIGGERRMTYGTGEATARFASEKAKTQFGCNNAANALNESLAAANRELSAFLAGRGFQSDGEDLQALRGAVEDQYNTNAQLERELEQVRGMLEDETE</sequence>
<dbReference type="MEROPS" id="A01.057"/>
<keyword evidence="9" id="KW-1185">Reference proteome</keyword>
<evidence type="ECO:0000256" key="3">
    <source>
        <dbReference type="ARBA" id="ARBA00022750"/>
    </source>
</evidence>